<accession>A0ABW4H5I1</accession>
<dbReference type="Proteomes" id="UP001597195">
    <property type="component" value="Unassembled WGS sequence"/>
</dbReference>
<evidence type="ECO:0000313" key="2">
    <source>
        <dbReference type="Proteomes" id="UP001597195"/>
    </source>
</evidence>
<organism evidence="1 2">
    <name type="scientific">Levilactobacillus fuyuanensis</name>
    <dbReference type="NCBI Taxonomy" id="2486022"/>
    <lineage>
        <taxon>Bacteria</taxon>
        <taxon>Bacillati</taxon>
        <taxon>Bacillota</taxon>
        <taxon>Bacilli</taxon>
        <taxon>Lactobacillales</taxon>
        <taxon>Lactobacillaceae</taxon>
        <taxon>Levilactobacillus</taxon>
    </lineage>
</organism>
<gene>
    <name evidence="1" type="ORF">ACFQ5T_10170</name>
</gene>
<name>A0ABW4H5I1_9LACO</name>
<proteinExistence type="predicted"/>
<dbReference type="RefSeq" id="WP_125701762.1">
    <property type="nucleotide sequence ID" value="NZ_RHNZ01000018.1"/>
</dbReference>
<protein>
    <submittedName>
        <fullName evidence="1">Uncharacterized protein</fullName>
    </submittedName>
</protein>
<keyword evidence="2" id="KW-1185">Reference proteome</keyword>
<comment type="caution">
    <text evidence="1">The sequence shown here is derived from an EMBL/GenBank/DDBJ whole genome shotgun (WGS) entry which is preliminary data.</text>
</comment>
<evidence type="ECO:0000313" key="1">
    <source>
        <dbReference type="EMBL" id="MFD1550045.1"/>
    </source>
</evidence>
<reference evidence="2" key="1">
    <citation type="journal article" date="2019" name="Int. J. Syst. Evol. Microbiol.">
        <title>The Global Catalogue of Microorganisms (GCM) 10K type strain sequencing project: providing services to taxonomists for standard genome sequencing and annotation.</title>
        <authorList>
            <consortium name="The Broad Institute Genomics Platform"/>
            <consortium name="The Broad Institute Genome Sequencing Center for Infectious Disease"/>
            <person name="Wu L."/>
            <person name="Ma J."/>
        </authorList>
    </citation>
    <scope>NUCLEOTIDE SEQUENCE [LARGE SCALE GENOMIC DNA]</scope>
    <source>
        <strain evidence="2">CCM 8906</strain>
    </source>
</reference>
<sequence length="221" mass="25233">MFKPSLNFKVQLEPEGENKLDAGSGVHLMRTPYEKSALNAHDIQAKVAFLNTSFDGKDIPSVSYSNLLPNEKLSFSGGYVDVAVRKLLEEPTIINHGCKSINIYADDGERFQTVITEFLGADTFEKYREDFRESDVQTPEQQTDQRGKFRVISLYWVGTEDNSSTLFIVVLDPYHLVFPTGDNWERLYTSHSARSLRNGQTFEDAYHQEFEKIDRFNVGSL</sequence>
<dbReference type="EMBL" id="JBHTOM010000016">
    <property type="protein sequence ID" value="MFD1550045.1"/>
    <property type="molecule type" value="Genomic_DNA"/>
</dbReference>